<dbReference type="PROSITE" id="PS00237">
    <property type="entry name" value="G_PROTEIN_RECEP_F1_1"/>
    <property type="match status" value="1"/>
</dbReference>
<dbReference type="Pfam" id="PF13853">
    <property type="entry name" value="7tm_4"/>
    <property type="match status" value="1"/>
</dbReference>
<dbReference type="Gene3D" id="1.20.1070.10">
    <property type="entry name" value="Rhodopsin 7-helix transmembrane proteins"/>
    <property type="match status" value="1"/>
</dbReference>
<dbReference type="FunFam" id="1.20.1070.10:FF:000010">
    <property type="entry name" value="Olfactory receptor"/>
    <property type="match status" value="1"/>
</dbReference>
<dbReference type="OrthoDB" id="5967130at2759"/>
<keyword evidence="5 13" id="KW-0552">Olfaction</keyword>
<dbReference type="InterPro" id="IPR017452">
    <property type="entry name" value="GPCR_Rhodpsn_7TM"/>
</dbReference>
<dbReference type="PROSITE" id="PS50262">
    <property type="entry name" value="G_PROTEIN_RECEP_F1_2"/>
    <property type="match status" value="1"/>
</dbReference>
<evidence type="ECO:0000256" key="3">
    <source>
        <dbReference type="ARBA" id="ARBA00022606"/>
    </source>
</evidence>
<dbReference type="PANTHER" id="PTHR26452">
    <property type="entry name" value="OLFACTORY RECEPTOR"/>
    <property type="match status" value="1"/>
</dbReference>
<keyword evidence="3 13" id="KW-0716">Sensory transduction</keyword>
<keyword evidence="7 12" id="KW-0297">G-protein coupled receptor</keyword>
<evidence type="ECO:0000256" key="9">
    <source>
        <dbReference type="ARBA" id="ARBA00023170"/>
    </source>
</evidence>
<accession>A0A8T2IVX3</accession>
<feature type="transmembrane region" description="Helical" evidence="13">
    <location>
        <begin position="27"/>
        <end position="51"/>
    </location>
</feature>
<keyword evidence="10" id="KW-0325">Glycoprotein</keyword>
<dbReference type="InterPro" id="IPR050516">
    <property type="entry name" value="Olfactory_GPCR"/>
</dbReference>
<dbReference type="CDD" id="cd13954">
    <property type="entry name" value="7tmA_OR"/>
    <property type="match status" value="1"/>
</dbReference>
<feature type="transmembrane region" description="Helical" evidence="13">
    <location>
        <begin position="273"/>
        <end position="290"/>
    </location>
</feature>
<evidence type="ECO:0000256" key="2">
    <source>
        <dbReference type="ARBA" id="ARBA00022475"/>
    </source>
</evidence>
<evidence type="ECO:0000256" key="10">
    <source>
        <dbReference type="ARBA" id="ARBA00023180"/>
    </source>
</evidence>
<dbReference type="SUPFAM" id="SSF81321">
    <property type="entry name" value="Family A G protein-coupled receptor-like"/>
    <property type="match status" value="1"/>
</dbReference>
<organism evidence="15 16">
    <name type="scientific">Hymenochirus boettgeri</name>
    <name type="common">Congo dwarf clawed frog</name>
    <dbReference type="NCBI Taxonomy" id="247094"/>
    <lineage>
        <taxon>Eukaryota</taxon>
        <taxon>Metazoa</taxon>
        <taxon>Chordata</taxon>
        <taxon>Craniata</taxon>
        <taxon>Vertebrata</taxon>
        <taxon>Euteleostomi</taxon>
        <taxon>Amphibia</taxon>
        <taxon>Batrachia</taxon>
        <taxon>Anura</taxon>
        <taxon>Pipoidea</taxon>
        <taxon>Pipidae</taxon>
        <taxon>Pipinae</taxon>
        <taxon>Hymenochirus</taxon>
    </lineage>
</organism>
<keyword evidence="2 13" id="KW-1003">Cell membrane</keyword>
<comment type="caution">
    <text evidence="15">The sequence shown here is derived from an EMBL/GenBank/DDBJ whole genome shotgun (WGS) entry which is preliminary data.</text>
</comment>
<evidence type="ECO:0000256" key="12">
    <source>
        <dbReference type="RuleBase" id="RU000688"/>
    </source>
</evidence>
<dbReference type="InterPro" id="IPR000725">
    <property type="entry name" value="Olfact_rcpt"/>
</dbReference>
<proteinExistence type="inferred from homology"/>
<feature type="transmembrane region" description="Helical" evidence="13">
    <location>
        <begin position="197"/>
        <end position="221"/>
    </location>
</feature>
<name>A0A8T2IVX3_9PIPI</name>
<dbReference type="Proteomes" id="UP000812440">
    <property type="component" value="Chromosome 7"/>
</dbReference>
<dbReference type="GO" id="GO:0004984">
    <property type="term" value="F:olfactory receptor activity"/>
    <property type="evidence" value="ECO:0007669"/>
    <property type="project" value="InterPro"/>
</dbReference>
<comment type="similarity">
    <text evidence="12">Belongs to the G-protein coupled receptor 1 family.</text>
</comment>
<keyword evidence="8 13" id="KW-0472">Membrane</keyword>
<keyword evidence="4 12" id="KW-0812">Transmembrane</keyword>
<evidence type="ECO:0000256" key="11">
    <source>
        <dbReference type="ARBA" id="ARBA00023224"/>
    </source>
</evidence>
<evidence type="ECO:0000256" key="4">
    <source>
        <dbReference type="ARBA" id="ARBA00022692"/>
    </source>
</evidence>
<comment type="subcellular location">
    <subcellularLocation>
        <location evidence="1 13">Cell membrane</location>
        <topology evidence="1 13">Multi-pass membrane protein</topology>
    </subcellularLocation>
</comment>
<gene>
    <name evidence="15" type="ORF">GDO86_013571</name>
</gene>
<feature type="transmembrane region" description="Helical" evidence="13">
    <location>
        <begin position="233"/>
        <end position="253"/>
    </location>
</feature>
<dbReference type="GO" id="GO:0004930">
    <property type="term" value="F:G protein-coupled receptor activity"/>
    <property type="evidence" value="ECO:0007669"/>
    <property type="project" value="UniProtKB-KW"/>
</dbReference>
<feature type="transmembrane region" description="Helical" evidence="13">
    <location>
        <begin position="141"/>
        <end position="162"/>
    </location>
</feature>
<dbReference type="EMBL" id="JAACNH010000008">
    <property type="protein sequence ID" value="KAG8435687.1"/>
    <property type="molecule type" value="Genomic_DNA"/>
</dbReference>
<dbReference type="AlphaFoldDB" id="A0A8T2IVX3"/>
<evidence type="ECO:0000256" key="6">
    <source>
        <dbReference type="ARBA" id="ARBA00022989"/>
    </source>
</evidence>
<dbReference type="PRINTS" id="PR00245">
    <property type="entry name" value="OLFACTORYR"/>
</dbReference>
<dbReference type="InterPro" id="IPR000276">
    <property type="entry name" value="GPCR_Rhodpsn"/>
</dbReference>
<evidence type="ECO:0000256" key="5">
    <source>
        <dbReference type="ARBA" id="ARBA00022725"/>
    </source>
</evidence>
<evidence type="ECO:0000256" key="13">
    <source>
        <dbReference type="RuleBase" id="RU363047"/>
    </source>
</evidence>
<feature type="transmembrane region" description="Helical" evidence="13">
    <location>
        <begin position="63"/>
        <end position="86"/>
    </location>
</feature>
<keyword evidence="11 12" id="KW-0807">Transducer</keyword>
<evidence type="ECO:0000313" key="15">
    <source>
        <dbReference type="EMBL" id="KAG8435687.1"/>
    </source>
</evidence>
<evidence type="ECO:0000259" key="14">
    <source>
        <dbReference type="PROSITE" id="PS50262"/>
    </source>
</evidence>
<sequence length="318" mass="36702">MKAKYPGNVSEFIIQGFCDTPECQLPLFVLFLIIYLFIITGNLIIIFSILFNSNLHRPMYKFLQNLSLIDIYFTSNILPALLHLLITKQNKISFFWCMTQLYLYMSLAFSEYILLTAMSYDRYVAICDPFHYIARMSKKHCAWLISTSYCAGFVGSVGHVVLVSKLSYCKSHVIEHFFCDLIPLLKLSCSDTFNVEILTYVIGTSLSFNFFLFTLISYIFIISTILKIAVHTWTSKAFSTCASHLTCVIILYMTYSVCMPIKAFNPKKDQCVTVLYIILIPIFNPVIYTLKNEDFKDSLRNLMLKFALMIPVNYTEKV</sequence>
<dbReference type="PRINTS" id="PR00237">
    <property type="entry name" value="GPCRRHODOPSN"/>
</dbReference>
<feature type="transmembrane region" description="Helical" evidence="13">
    <location>
        <begin position="101"/>
        <end position="120"/>
    </location>
</feature>
<reference evidence="15" key="1">
    <citation type="thesis" date="2020" institute="ProQuest LLC" country="789 East Eisenhower Parkway, Ann Arbor, MI, USA">
        <title>Comparative Genomics and Chromosome Evolution.</title>
        <authorList>
            <person name="Mudd A.B."/>
        </authorList>
    </citation>
    <scope>NUCLEOTIDE SEQUENCE</scope>
    <source>
        <strain evidence="15">Female2</strain>
        <tissue evidence="15">Blood</tissue>
    </source>
</reference>
<evidence type="ECO:0000256" key="1">
    <source>
        <dbReference type="ARBA" id="ARBA00004651"/>
    </source>
</evidence>
<evidence type="ECO:0000313" key="16">
    <source>
        <dbReference type="Proteomes" id="UP000812440"/>
    </source>
</evidence>
<dbReference type="GO" id="GO:0005886">
    <property type="term" value="C:plasma membrane"/>
    <property type="evidence" value="ECO:0007669"/>
    <property type="project" value="UniProtKB-SubCell"/>
</dbReference>
<evidence type="ECO:0000256" key="7">
    <source>
        <dbReference type="ARBA" id="ARBA00023040"/>
    </source>
</evidence>
<keyword evidence="6 13" id="KW-1133">Transmembrane helix</keyword>
<keyword evidence="9 12" id="KW-0675">Receptor</keyword>
<evidence type="ECO:0000256" key="8">
    <source>
        <dbReference type="ARBA" id="ARBA00023136"/>
    </source>
</evidence>
<keyword evidence="16" id="KW-1185">Reference proteome</keyword>
<feature type="domain" description="G-protein coupled receptors family 1 profile" evidence="14">
    <location>
        <begin position="41"/>
        <end position="288"/>
    </location>
</feature>
<protein>
    <recommendedName>
        <fullName evidence="13">Olfactory receptor</fullName>
    </recommendedName>
</protein>